<feature type="compositionally biased region" description="Basic and acidic residues" evidence="5">
    <location>
        <begin position="1177"/>
        <end position="1191"/>
    </location>
</feature>
<dbReference type="GO" id="GO:0000445">
    <property type="term" value="C:THO complex part of transcription export complex"/>
    <property type="evidence" value="ECO:0007669"/>
    <property type="project" value="TreeGrafter"/>
</dbReference>
<comment type="subcellular location">
    <subcellularLocation>
        <location evidence="1">Nucleus</location>
    </subcellularLocation>
</comment>
<feature type="compositionally biased region" description="Basic and acidic residues" evidence="5">
    <location>
        <begin position="2327"/>
        <end position="2375"/>
    </location>
</feature>
<feature type="compositionally biased region" description="Low complexity" evidence="5">
    <location>
        <begin position="1134"/>
        <end position="1147"/>
    </location>
</feature>
<feature type="compositionally biased region" description="Pro residues" evidence="5">
    <location>
        <begin position="2219"/>
        <end position="2232"/>
    </location>
</feature>
<gene>
    <name evidence="9" type="ORF">PAC_13968</name>
</gene>
<feature type="compositionally biased region" description="Pro residues" evidence="5">
    <location>
        <begin position="2021"/>
        <end position="2034"/>
    </location>
</feature>
<feature type="compositionally biased region" description="Basic and acidic residues" evidence="5">
    <location>
        <begin position="1638"/>
        <end position="1668"/>
    </location>
</feature>
<feature type="compositionally biased region" description="Basic and acidic residues" evidence="5">
    <location>
        <begin position="2255"/>
        <end position="2267"/>
    </location>
</feature>
<feature type="compositionally biased region" description="Polar residues" evidence="5">
    <location>
        <begin position="1159"/>
        <end position="1173"/>
    </location>
</feature>
<feature type="compositionally biased region" description="Basic and acidic residues" evidence="5">
    <location>
        <begin position="1711"/>
        <end position="1791"/>
    </location>
</feature>
<accession>A0A1L7XGA8</accession>
<feature type="compositionally biased region" description="Basic residues" evidence="5">
    <location>
        <begin position="2268"/>
        <end position="2277"/>
    </location>
</feature>
<comment type="similarity">
    <text evidence="2">Belongs to the THOC2 family.</text>
</comment>
<dbReference type="STRING" id="576137.A0A1L7XGA8"/>
<dbReference type="InterPro" id="IPR021418">
    <property type="entry name" value="THO_THOC2_C"/>
</dbReference>
<feature type="compositionally biased region" description="Basic and acidic residues" evidence="5">
    <location>
        <begin position="32"/>
        <end position="44"/>
    </location>
</feature>
<feature type="region of interest" description="Disordered" evidence="5">
    <location>
        <begin position="1129"/>
        <end position="1209"/>
    </location>
</feature>
<keyword evidence="4" id="KW-0539">Nucleus</keyword>
<dbReference type="Pfam" id="PF11732">
    <property type="entry name" value="Thoc2"/>
    <property type="match status" value="1"/>
</dbReference>
<feature type="compositionally biased region" description="Basic and acidic residues" evidence="5">
    <location>
        <begin position="2234"/>
        <end position="2246"/>
    </location>
</feature>
<evidence type="ECO:0000256" key="1">
    <source>
        <dbReference type="ARBA" id="ARBA00004123"/>
    </source>
</evidence>
<feature type="compositionally biased region" description="Low complexity" evidence="5">
    <location>
        <begin position="99"/>
        <end position="113"/>
    </location>
</feature>
<feature type="compositionally biased region" description="Low complexity" evidence="5">
    <location>
        <begin position="2050"/>
        <end position="2069"/>
    </location>
</feature>
<evidence type="ECO:0000313" key="9">
    <source>
        <dbReference type="EMBL" id="CZR64071.1"/>
    </source>
</evidence>
<feature type="compositionally biased region" description="Pro residues" evidence="5">
    <location>
        <begin position="87"/>
        <end position="98"/>
    </location>
</feature>
<evidence type="ECO:0000256" key="2">
    <source>
        <dbReference type="ARBA" id="ARBA00007857"/>
    </source>
</evidence>
<proteinExistence type="inferred from homology"/>
<dbReference type="OrthoDB" id="29024at2759"/>
<feature type="region of interest" description="Disordered" evidence="5">
    <location>
        <begin position="1582"/>
        <end position="2440"/>
    </location>
</feature>
<dbReference type="Pfam" id="PF16134">
    <property type="entry name" value="THOC2_N"/>
    <property type="match status" value="1"/>
</dbReference>
<dbReference type="InterPro" id="IPR032302">
    <property type="entry name" value="THOC2_N"/>
</dbReference>
<feature type="region of interest" description="Disordered" evidence="5">
    <location>
        <begin position="547"/>
        <end position="596"/>
    </location>
</feature>
<feature type="compositionally biased region" description="Basic and acidic residues" evidence="5">
    <location>
        <begin position="1862"/>
        <end position="1884"/>
    </location>
</feature>
<feature type="compositionally biased region" description="Basic and acidic residues" evidence="5">
    <location>
        <begin position="2394"/>
        <end position="2440"/>
    </location>
</feature>
<feature type="compositionally biased region" description="Pro residues" evidence="5">
    <location>
        <begin position="2130"/>
        <end position="2142"/>
    </location>
</feature>
<keyword evidence="10" id="KW-1185">Reference proteome</keyword>
<feature type="compositionally biased region" description="Basic and acidic residues" evidence="5">
    <location>
        <begin position="61"/>
        <end position="73"/>
    </location>
</feature>
<organism evidence="9 10">
    <name type="scientific">Phialocephala subalpina</name>
    <dbReference type="NCBI Taxonomy" id="576137"/>
    <lineage>
        <taxon>Eukaryota</taxon>
        <taxon>Fungi</taxon>
        <taxon>Dikarya</taxon>
        <taxon>Ascomycota</taxon>
        <taxon>Pezizomycotina</taxon>
        <taxon>Leotiomycetes</taxon>
        <taxon>Helotiales</taxon>
        <taxon>Mollisiaceae</taxon>
        <taxon>Phialocephala</taxon>
        <taxon>Phialocephala fortinii species complex</taxon>
    </lineage>
</organism>
<feature type="compositionally biased region" description="Polar residues" evidence="5">
    <location>
        <begin position="2183"/>
        <end position="2192"/>
    </location>
</feature>
<dbReference type="PANTHER" id="PTHR21597:SF0">
    <property type="entry name" value="THO COMPLEX SUBUNIT 2"/>
    <property type="match status" value="1"/>
</dbReference>
<dbReference type="PANTHER" id="PTHR21597">
    <property type="entry name" value="THO2 PROTEIN"/>
    <property type="match status" value="1"/>
</dbReference>
<feature type="compositionally biased region" description="Polar residues" evidence="5">
    <location>
        <begin position="1970"/>
        <end position="1989"/>
    </location>
</feature>
<dbReference type="GO" id="GO:0006406">
    <property type="term" value="P:mRNA export from nucleus"/>
    <property type="evidence" value="ECO:0007669"/>
    <property type="project" value="InterPro"/>
</dbReference>
<dbReference type="Pfam" id="PF11262">
    <property type="entry name" value="Tho2"/>
    <property type="match status" value="1"/>
</dbReference>
<evidence type="ECO:0000313" key="10">
    <source>
        <dbReference type="Proteomes" id="UP000184330"/>
    </source>
</evidence>
<reference evidence="9 10" key="1">
    <citation type="submission" date="2016-03" db="EMBL/GenBank/DDBJ databases">
        <authorList>
            <person name="Ploux O."/>
        </authorList>
    </citation>
    <scope>NUCLEOTIDE SEQUENCE [LARGE SCALE GENOMIC DNA]</scope>
    <source>
        <strain evidence="9 10">UAMH 11012</strain>
    </source>
</reference>
<dbReference type="GO" id="GO:0006397">
    <property type="term" value="P:mRNA processing"/>
    <property type="evidence" value="ECO:0007669"/>
    <property type="project" value="InterPro"/>
</dbReference>
<evidence type="ECO:0000259" key="7">
    <source>
        <dbReference type="Pfam" id="PF11732"/>
    </source>
</evidence>
<name>A0A1L7XGA8_9HELO</name>
<dbReference type="Proteomes" id="UP000184330">
    <property type="component" value="Unassembled WGS sequence"/>
</dbReference>
<dbReference type="EMBL" id="FJOG01000025">
    <property type="protein sequence ID" value="CZR64071.1"/>
    <property type="molecule type" value="Genomic_DNA"/>
</dbReference>
<protein>
    <recommendedName>
        <fullName evidence="3">THO complex subunit 2</fullName>
    </recommendedName>
</protein>
<feature type="domain" description="THO complex subunitTHOC2 C-terminal" evidence="6">
    <location>
        <begin position="1230"/>
        <end position="1546"/>
    </location>
</feature>
<evidence type="ECO:0000259" key="6">
    <source>
        <dbReference type="Pfam" id="PF11262"/>
    </source>
</evidence>
<feature type="compositionally biased region" description="Basic and acidic residues" evidence="5">
    <location>
        <begin position="1934"/>
        <end position="1946"/>
    </location>
</feature>
<evidence type="ECO:0000256" key="5">
    <source>
        <dbReference type="SAM" id="MobiDB-lite"/>
    </source>
</evidence>
<sequence length="2440" mass="269131">MGPKRKRNDRSSVDGGDNRPSPHRPQNAALAQHDRGGDMRDNGQRRSSRGGQGGAGGKGGRRNDSRNDPRDNPNKLNLSGTGRATPTPGPMSPPPPRPLSAAATPAQTPTPTTELPNPFPKPDPAPYYYEFLTEERMASWETTGRVEVIAAGTQARQDEDPMDLSTVIQEFTRATLDGRIDAIDAGSCVREILGPQVYSDTELAGAFDPHSYFLDIISVMYEAEDGAANPALRSFCIASGVSATAMRQKLDGKMLQDLGLTRETFIRVGVRQATNLLYRQANYNLLREETEGYSKLVTELFTTSGGEPPSKEAVEDTFERVKALIGTFDLDVGRVLDITLDVFAAVLVKHFRFFVKLLRVSSWWPRIGELDSSMRHGGLPRWALPSSTGWAPTEEDEVLSKEKRLERDLVFWDRAREVGLDAFFELGGTPIIGEEMKQRLLNARGSGDADLEADRAWIEATGTLPPSGNRVAAQLLGFKLRFYASEARDKEDVLPANLIYLAALLIKIGFISLRDLYPHLWPLDQDMPALKEARMKELAEKDKIARGGGDNALTRAGALTDDSLPTTRTREAAATKADPIAKSATEDEDKDKLDEPSDQKVQLLTCLLTIGAIPEAMFILGRFPWLPEAYPDLVDLINRILHHSIDKVYRAAEPVATLNADFTTKKVADVDQSGMPKGQVRLTHIPAKKQLRWPFPDKFDTNESTSYRFYWDDWNDNVPVCQTVADLFTLCDTFLNFVGPNIGKDVALLSKLARIGIKNLAEDNSQENLSRWENLLKRLLVPALSVTKGNTQIANEIWDLLRFYPISVRYSIYAEWFQGPTSRLPAVRAAFARTKAETINTMKRISKNNIPSMAKTLSKITFSSPGVVFEIALSQIESYTNLTEVVVECAKYFTDLGFDVLVWSLMVALGGKNRTRTNTEFALLPSRWLLALSSFSGKVYKRYSGMNLSPVLKYVNDQLYRGNATDLVILKELIAQMGGVVPDTDYNDIQVIAMSGGEALRKWVLIDLKDQRFESLKTGKRLLKNLTETKLAGELLISIAQHRQAAIYKIPDEDAHIKLLATMIDDTQTILAQYLDFLRSNLSVEDFDEHVPAIPELLTDFGLDPALAFMIGRVSVAYHKSHSPKSAINGAVKASTPPAEASTPAADAEGDIKMGEEPVQTNGESSASDSNHVNGDAVKEDTPMADIKDETNAPSPSASEPPQSPTLLSGNRLDAIVETVKNTLPESTFEYFSPEFYVLFWASALSDLAVPQRSYDAVIERLISQEKALVLASAPASRSSDARAAARAAESERKVVSETRETLFLEMKKLVGGASLRKSRLLKTKSTWFLTTHKGDDISDVFLEKCLIPRLLFSPADSEYCFRLIRFLHDNGVPHFRSLSLYGRIFRPNRLRTLLFTCTVREAENLGRFLRLVLSDLARWHGDAAIYQKEALGSNGSSPRLFGFAKALDEEGKPKAWLDHDGDKGFRNILWMWHKTLSTAIRECLSSEEWMHIRNAITILKSVVDVYPAVDFQGKAFIGQLEEIAKREKGVREDLALTANTVLVMLKQKTSKWVMVQAFGHSVIPPQTNGAQAKSVALKASKSSLKPTAPEFKPQSRASSLGVGTPKVPIEVEDGEVDDAKASTPTTAAPTSTPGKIVDPKPDVPRATIEPKKSEILDRRDQIKRENAAKASPSPSHATIPPRPDSARGSPLDRSNPSLPSRPDAPIPSRDLLDRHPSRHNDRRDGRDSRLPDARGMDRSITRPGDRPSDRPGDRPREYPSGDRRAAEPAPRDFGRSSDRAPERERTRPDPPPRWTADSARDNHDRSTNGTRISNDGRLSRDMPPPRPSADRGPPAGTERMPLVNPDRQELINPDRAALISSDKDVGRSESPRRGRDDARERGSRPQSPRRHASEKDHFDSRRDDRTARNGPVDTHTSSRGRGDESQPPPAGPRSDRAADRDRAPPNDRSSFQPSQTLPRNMGLDHGRLNVNSRQQPDPNFGRLNSTPVSDIPSGPRDRNSHGNRPVNTPASRRDVRPVDIPRPPTPEKQPPTGPAGNRPRRTASGQFDPAITTGASAPSTPAVASPATGIHPDRLKAIGSSVPQQPGHSQPASPAATPPIHPDRLRALANETPVKPQPRQMSNDRARPNVPPVVTAPPPSGPKGSQSSPTIPQNGFAAPTGPASATERAARGGRRQLAGINTMLQQAQQQGPDRVSRNRGRMGSGIGIDTPVSGPSTPVVPPPPPPGPPPTRDTGRELINPDRADLITNVPAAVDDRERDRNGRRERSGRHSRRSSRSPGRERDTKRGAEDERRSEYRDRSDRPRGDRGEPEKERHQRSSPPKDSSSARDSGRDGPSGRDSGRDREREGRERERDRDRDGGRRDGREGRERDTAHTAGWAGERGGSERGPSGRSRDPRGDVRGDDRRDSRGTREDGGRKRHSDEGVDSRGGRDSKRVRR</sequence>
<feature type="compositionally biased region" description="Basic and acidic residues" evidence="5">
    <location>
        <begin position="1892"/>
        <end position="1908"/>
    </location>
</feature>
<feature type="domain" description="THO complex subunitTHOC2 N-terminal" evidence="7">
    <location>
        <begin position="857"/>
        <end position="933"/>
    </location>
</feature>
<dbReference type="InterPro" id="IPR040007">
    <property type="entry name" value="Tho2"/>
</dbReference>
<evidence type="ECO:0000256" key="4">
    <source>
        <dbReference type="ARBA" id="ARBA00023242"/>
    </source>
</evidence>
<evidence type="ECO:0000256" key="3">
    <source>
        <dbReference type="ARBA" id="ARBA00019596"/>
    </source>
</evidence>
<feature type="domain" description="THO complex subunit 2 N-terminal" evidence="8">
    <location>
        <begin position="132"/>
        <end position="855"/>
    </location>
</feature>
<dbReference type="InterPro" id="IPR021726">
    <property type="entry name" value="THO_THOC2_N"/>
</dbReference>
<feature type="compositionally biased region" description="Low complexity" evidence="5">
    <location>
        <begin position="1622"/>
        <end position="1634"/>
    </location>
</feature>
<evidence type="ECO:0000259" key="8">
    <source>
        <dbReference type="Pfam" id="PF16134"/>
    </source>
</evidence>
<feature type="compositionally biased region" description="Basic and acidic residues" evidence="5">
    <location>
        <begin position="2280"/>
        <end position="2318"/>
    </location>
</feature>
<feature type="region of interest" description="Disordered" evidence="5">
    <location>
        <begin position="1"/>
        <end position="122"/>
    </location>
</feature>
<feature type="compositionally biased region" description="Polar residues" evidence="5">
    <location>
        <begin position="2082"/>
        <end position="2093"/>
    </location>
</feature>
<dbReference type="GO" id="GO:0003729">
    <property type="term" value="F:mRNA binding"/>
    <property type="evidence" value="ECO:0007669"/>
    <property type="project" value="TreeGrafter"/>
</dbReference>